<dbReference type="EMBL" id="KL584767">
    <property type="protein sequence ID" value="KEQ93062.1"/>
    <property type="molecule type" value="Genomic_DNA"/>
</dbReference>
<dbReference type="GeneID" id="25364450"/>
<evidence type="ECO:0000313" key="3">
    <source>
        <dbReference type="Proteomes" id="UP000030641"/>
    </source>
</evidence>
<dbReference type="RefSeq" id="XP_013341534.1">
    <property type="nucleotide sequence ID" value="XM_013486080.1"/>
</dbReference>
<dbReference type="STRING" id="1043005.A0A074YG64"/>
<dbReference type="HOGENOM" id="CLU_1959163_0_0_1"/>
<gene>
    <name evidence="2" type="ORF">AUEXF2481DRAFT_31518</name>
</gene>
<dbReference type="AlphaFoldDB" id="A0A074YG64"/>
<evidence type="ECO:0000313" key="2">
    <source>
        <dbReference type="EMBL" id="KEQ93062.1"/>
    </source>
</evidence>
<proteinExistence type="inferred from homology"/>
<dbReference type="PANTHER" id="PTHR46072:SF4">
    <property type="entry name" value="AMIDASE C550.07-RELATED"/>
    <property type="match status" value="1"/>
</dbReference>
<dbReference type="Proteomes" id="UP000030641">
    <property type="component" value="Unassembled WGS sequence"/>
</dbReference>
<keyword evidence="3" id="KW-1185">Reference proteome</keyword>
<sequence length="128" mass="13812">MRAISQSPAAQQGSANITRSLPVIQTKGVPAGTAAFEKTRQTIIDDFNAKVPDHLRIDGKYITHLPLDVTNIPRSCGILSQEELAITEDYDAVGLAAAVAERKYTAVAVATAFSKRAIIRHQITHCLT</sequence>
<dbReference type="PANTHER" id="PTHR46072">
    <property type="entry name" value="AMIDASE-RELATED-RELATED"/>
    <property type="match status" value="1"/>
</dbReference>
<reference evidence="2 3" key="1">
    <citation type="journal article" date="2014" name="BMC Genomics">
        <title>Genome sequencing of four Aureobasidium pullulans varieties: biotechnological potential, stress tolerance, and description of new species.</title>
        <authorList>
            <person name="Gostin Ar C."/>
            <person name="Ohm R.A."/>
            <person name="Kogej T."/>
            <person name="Sonjak S."/>
            <person name="Turk M."/>
            <person name="Zajc J."/>
            <person name="Zalar P."/>
            <person name="Grube M."/>
            <person name="Sun H."/>
            <person name="Han J."/>
            <person name="Sharma A."/>
            <person name="Chiniquy J."/>
            <person name="Ngan C.Y."/>
            <person name="Lipzen A."/>
            <person name="Barry K."/>
            <person name="Grigoriev I.V."/>
            <person name="Gunde-Cimerman N."/>
        </authorList>
    </citation>
    <scope>NUCLEOTIDE SEQUENCE [LARGE SCALE GENOMIC DNA]</scope>
    <source>
        <strain evidence="2 3">EXF-2481</strain>
    </source>
</reference>
<accession>A0A074YG64</accession>
<comment type="similarity">
    <text evidence="1">Belongs to the amidase family.</text>
</comment>
<dbReference type="OrthoDB" id="6428749at2759"/>
<organism evidence="2 3">
    <name type="scientific">Aureobasidium subglaciale (strain EXF-2481)</name>
    <name type="common">Aureobasidium pullulans var. subglaciale</name>
    <dbReference type="NCBI Taxonomy" id="1043005"/>
    <lineage>
        <taxon>Eukaryota</taxon>
        <taxon>Fungi</taxon>
        <taxon>Dikarya</taxon>
        <taxon>Ascomycota</taxon>
        <taxon>Pezizomycotina</taxon>
        <taxon>Dothideomycetes</taxon>
        <taxon>Dothideomycetidae</taxon>
        <taxon>Dothideales</taxon>
        <taxon>Saccotheciaceae</taxon>
        <taxon>Aureobasidium</taxon>
    </lineage>
</organism>
<name>A0A074YG64_AURSE</name>
<evidence type="ECO:0000256" key="1">
    <source>
        <dbReference type="ARBA" id="ARBA00009199"/>
    </source>
</evidence>
<protein>
    <submittedName>
        <fullName evidence="2">Uncharacterized protein</fullName>
    </submittedName>
</protein>
<dbReference type="InterPro" id="IPR036928">
    <property type="entry name" value="AS_sf"/>
</dbReference>
<dbReference type="SUPFAM" id="SSF75304">
    <property type="entry name" value="Amidase signature (AS) enzymes"/>
    <property type="match status" value="1"/>
</dbReference>
<dbReference type="InParanoid" id="A0A074YG64"/>
<dbReference type="OMA" id="LPGKWRI"/>